<sequence length="91" mass="9860">MKKAEYKVAVGKSGFSSLEEEVTRLLNEGWKPIGGLAFNAGYPYQAMARVVSMPKSTSGIPAQSQSLSEQEPTKKQPLGAQDAMRLVDELT</sequence>
<organism evidence="2 3">
    <name type="scientific">Microbulbifer echini</name>
    <dbReference type="NCBI Taxonomy" id="1529067"/>
    <lineage>
        <taxon>Bacteria</taxon>
        <taxon>Pseudomonadati</taxon>
        <taxon>Pseudomonadota</taxon>
        <taxon>Gammaproteobacteria</taxon>
        <taxon>Cellvibrionales</taxon>
        <taxon>Microbulbiferaceae</taxon>
        <taxon>Microbulbifer</taxon>
    </lineage>
</organism>
<evidence type="ECO:0000313" key="3">
    <source>
        <dbReference type="Proteomes" id="UP001569414"/>
    </source>
</evidence>
<keyword evidence="3" id="KW-1185">Reference proteome</keyword>
<evidence type="ECO:0000256" key="1">
    <source>
        <dbReference type="SAM" id="MobiDB-lite"/>
    </source>
</evidence>
<evidence type="ECO:0008006" key="4">
    <source>
        <dbReference type="Google" id="ProtNLM"/>
    </source>
</evidence>
<evidence type="ECO:0000313" key="2">
    <source>
        <dbReference type="EMBL" id="MFA0790579.1"/>
    </source>
</evidence>
<proteinExistence type="predicted"/>
<comment type="caution">
    <text evidence="2">The sequence shown here is derived from an EMBL/GenBank/DDBJ whole genome shotgun (WGS) entry which is preliminary data.</text>
</comment>
<feature type="compositionally biased region" description="Polar residues" evidence="1">
    <location>
        <begin position="55"/>
        <end position="70"/>
    </location>
</feature>
<name>A0ABV4NNH3_9GAMM</name>
<dbReference type="EMBL" id="JBGMEL010000007">
    <property type="protein sequence ID" value="MFA0790579.1"/>
    <property type="molecule type" value="Genomic_DNA"/>
</dbReference>
<dbReference type="RefSeq" id="WP_371843280.1">
    <property type="nucleotide sequence ID" value="NZ_JBGMEL010000007.1"/>
</dbReference>
<accession>A0ABV4NNH3</accession>
<feature type="region of interest" description="Disordered" evidence="1">
    <location>
        <begin position="55"/>
        <end position="91"/>
    </location>
</feature>
<gene>
    <name evidence="2" type="ORF">ACCI51_08460</name>
</gene>
<protein>
    <recommendedName>
        <fullName evidence="4">DUF1737 domain-containing protein</fullName>
    </recommendedName>
</protein>
<dbReference type="Proteomes" id="UP001569414">
    <property type="component" value="Unassembled WGS sequence"/>
</dbReference>
<reference evidence="2 3" key="1">
    <citation type="submission" date="2024-08" db="EMBL/GenBank/DDBJ databases">
        <authorList>
            <person name="Ishaq N."/>
        </authorList>
    </citation>
    <scope>NUCLEOTIDE SEQUENCE [LARGE SCALE GENOMIC DNA]</scope>
    <source>
        <strain evidence="2 3">JCM 30400</strain>
    </source>
</reference>